<evidence type="ECO:0000259" key="6">
    <source>
        <dbReference type="PROSITE" id="PS50850"/>
    </source>
</evidence>
<name>A0A916TND3_9HYPH</name>
<gene>
    <name evidence="7" type="ORF">GCM10011316_37230</name>
</gene>
<feature type="transmembrane region" description="Helical" evidence="5">
    <location>
        <begin position="162"/>
        <end position="181"/>
    </location>
</feature>
<dbReference type="RefSeq" id="WP_150497653.1">
    <property type="nucleotide sequence ID" value="NZ_BMFA01000015.1"/>
</dbReference>
<dbReference type="Proteomes" id="UP000605148">
    <property type="component" value="Unassembled WGS sequence"/>
</dbReference>
<feature type="domain" description="Major facilitator superfamily (MFS) profile" evidence="6">
    <location>
        <begin position="202"/>
        <end position="382"/>
    </location>
</feature>
<accession>A0A916TND3</accession>
<feature type="transmembrane region" description="Helical" evidence="5">
    <location>
        <begin position="41"/>
        <end position="60"/>
    </location>
</feature>
<dbReference type="PANTHER" id="PTHR23514">
    <property type="entry name" value="BYPASS OF STOP CODON PROTEIN 6"/>
    <property type="match status" value="1"/>
</dbReference>
<dbReference type="InterPro" id="IPR036259">
    <property type="entry name" value="MFS_trans_sf"/>
</dbReference>
<feature type="transmembrane region" description="Helical" evidence="5">
    <location>
        <begin position="324"/>
        <end position="345"/>
    </location>
</feature>
<dbReference type="GO" id="GO:0016020">
    <property type="term" value="C:membrane"/>
    <property type="evidence" value="ECO:0007669"/>
    <property type="project" value="UniProtKB-SubCell"/>
</dbReference>
<evidence type="ECO:0000256" key="5">
    <source>
        <dbReference type="SAM" id="Phobius"/>
    </source>
</evidence>
<dbReference type="InterPro" id="IPR011701">
    <property type="entry name" value="MFS"/>
</dbReference>
<dbReference type="InterPro" id="IPR051788">
    <property type="entry name" value="MFS_Transporter"/>
</dbReference>
<keyword evidence="2 5" id="KW-0812">Transmembrane</keyword>
<dbReference type="AlphaFoldDB" id="A0A916TND3"/>
<feature type="transmembrane region" description="Helical" evidence="5">
    <location>
        <begin position="72"/>
        <end position="89"/>
    </location>
</feature>
<feature type="transmembrane region" description="Helical" evidence="5">
    <location>
        <begin position="238"/>
        <end position="256"/>
    </location>
</feature>
<comment type="caution">
    <text evidence="7">The sequence shown here is derived from an EMBL/GenBank/DDBJ whole genome shotgun (WGS) entry which is preliminary data.</text>
</comment>
<proteinExistence type="predicted"/>
<dbReference type="PANTHER" id="PTHR23514:SF13">
    <property type="entry name" value="INNER MEMBRANE PROTEIN YBJJ"/>
    <property type="match status" value="1"/>
</dbReference>
<feature type="transmembrane region" description="Helical" evidence="5">
    <location>
        <begin position="135"/>
        <end position="156"/>
    </location>
</feature>
<feature type="transmembrane region" description="Helical" evidence="5">
    <location>
        <begin position="202"/>
        <end position="226"/>
    </location>
</feature>
<evidence type="ECO:0000313" key="8">
    <source>
        <dbReference type="Proteomes" id="UP000605148"/>
    </source>
</evidence>
<comment type="subcellular location">
    <subcellularLocation>
        <location evidence="1">Membrane</location>
        <topology evidence="1">Multi-pass membrane protein</topology>
    </subcellularLocation>
</comment>
<dbReference type="EMBL" id="BMFA01000015">
    <property type="protein sequence ID" value="GGB61795.1"/>
    <property type="molecule type" value="Genomic_DNA"/>
</dbReference>
<evidence type="ECO:0000256" key="2">
    <source>
        <dbReference type="ARBA" id="ARBA00022692"/>
    </source>
</evidence>
<feature type="transmembrane region" description="Helical" evidence="5">
    <location>
        <begin position="95"/>
        <end position="114"/>
    </location>
</feature>
<reference evidence="7" key="1">
    <citation type="journal article" date="2014" name="Int. J. Syst. Evol. Microbiol.">
        <title>Complete genome sequence of Corynebacterium casei LMG S-19264T (=DSM 44701T), isolated from a smear-ripened cheese.</title>
        <authorList>
            <consortium name="US DOE Joint Genome Institute (JGI-PGF)"/>
            <person name="Walter F."/>
            <person name="Albersmeier A."/>
            <person name="Kalinowski J."/>
            <person name="Ruckert C."/>
        </authorList>
    </citation>
    <scope>NUCLEOTIDE SEQUENCE</scope>
    <source>
        <strain evidence="7">CGMCC 1.12426</strain>
    </source>
</reference>
<keyword evidence="3 5" id="KW-1133">Transmembrane helix</keyword>
<dbReference type="InterPro" id="IPR020846">
    <property type="entry name" value="MFS_dom"/>
</dbReference>
<dbReference type="PROSITE" id="PS50850">
    <property type="entry name" value="MFS"/>
    <property type="match status" value="1"/>
</dbReference>
<dbReference type="CDD" id="cd17393">
    <property type="entry name" value="MFS_MosC_like"/>
    <property type="match status" value="1"/>
</dbReference>
<evidence type="ECO:0000256" key="1">
    <source>
        <dbReference type="ARBA" id="ARBA00004141"/>
    </source>
</evidence>
<feature type="transmembrane region" description="Helical" evidence="5">
    <location>
        <begin position="268"/>
        <end position="287"/>
    </location>
</feature>
<dbReference type="OrthoDB" id="9810941at2"/>
<dbReference type="SUPFAM" id="SSF103473">
    <property type="entry name" value="MFS general substrate transporter"/>
    <property type="match status" value="1"/>
</dbReference>
<keyword evidence="4 5" id="KW-0472">Membrane</keyword>
<reference evidence="7" key="2">
    <citation type="submission" date="2020-09" db="EMBL/GenBank/DDBJ databases">
        <authorList>
            <person name="Sun Q."/>
            <person name="Zhou Y."/>
        </authorList>
    </citation>
    <scope>NUCLEOTIDE SEQUENCE</scope>
    <source>
        <strain evidence="7">CGMCC 1.12426</strain>
    </source>
</reference>
<dbReference type="GO" id="GO:0022857">
    <property type="term" value="F:transmembrane transporter activity"/>
    <property type="evidence" value="ECO:0007669"/>
    <property type="project" value="InterPro"/>
</dbReference>
<keyword evidence="8" id="KW-1185">Reference proteome</keyword>
<dbReference type="Gene3D" id="1.20.1250.20">
    <property type="entry name" value="MFS general substrate transporter like domains"/>
    <property type="match status" value="2"/>
</dbReference>
<evidence type="ECO:0000313" key="7">
    <source>
        <dbReference type="EMBL" id="GGB61795.1"/>
    </source>
</evidence>
<feature type="transmembrane region" description="Helical" evidence="5">
    <location>
        <begin position="293"/>
        <end position="312"/>
    </location>
</feature>
<protein>
    <submittedName>
        <fullName evidence="7">Transporter y4wD</fullName>
    </submittedName>
</protein>
<feature type="transmembrane region" description="Helical" evidence="5">
    <location>
        <begin position="357"/>
        <end position="377"/>
    </location>
</feature>
<evidence type="ECO:0000256" key="4">
    <source>
        <dbReference type="ARBA" id="ARBA00023136"/>
    </source>
</evidence>
<evidence type="ECO:0000256" key="3">
    <source>
        <dbReference type="ARBA" id="ARBA00022989"/>
    </source>
</evidence>
<dbReference type="Pfam" id="PF07690">
    <property type="entry name" value="MFS_1"/>
    <property type="match status" value="1"/>
</dbReference>
<organism evidence="7 8">
    <name type="scientific">Roseibium aquae</name>
    <dbReference type="NCBI Taxonomy" id="1323746"/>
    <lineage>
        <taxon>Bacteria</taxon>
        <taxon>Pseudomonadati</taxon>
        <taxon>Pseudomonadota</taxon>
        <taxon>Alphaproteobacteria</taxon>
        <taxon>Hyphomicrobiales</taxon>
        <taxon>Stappiaceae</taxon>
        <taxon>Roseibium</taxon>
    </lineage>
</organism>
<sequence length="382" mass="39320">MPAIQARRAVGAIFFVLGAFLGAWASRIPDIKTMLGVNEAGFGLVLLVMACGAFVSFPFAGRWVDNHGASRVTKLMAPALLVMFVLLSFGATVPLMIPIAFLTGFCIGGLDVAMNGWGADVEKALARPVMSSYHGLYSLGAATGAAAGAGALWLGLPVVVHFGLWGLAMALLLAPALRVPWTSASKPRAAEKPPFLAIPKGTLFAVGLMALAAALAEGAITDWAALYQIKELGYSDTLAAIGFAVFSIAMVIMRFAGDRIVARHGAATVARVSGVGAVAGTALLVWAPGIWGVWIGCAIMGLGFAAIFPLAMSRAAADPDMSPGAAIASVATLGYGAFLLGPPLLGFVGQVLSLRMSFAVVMVLSLAIPFFASALNVRERAN</sequence>